<organism evidence="1 2">
    <name type="scientific">Hygrophoropsis aurantiaca</name>
    <dbReference type="NCBI Taxonomy" id="72124"/>
    <lineage>
        <taxon>Eukaryota</taxon>
        <taxon>Fungi</taxon>
        <taxon>Dikarya</taxon>
        <taxon>Basidiomycota</taxon>
        <taxon>Agaricomycotina</taxon>
        <taxon>Agaricomycetes</taxon>
        <taxon>Agaricomycetidae</taxon>
        <taxon>Boletales</taxon>
        <taxon>Coniophorineae</taxon>
        <taxon>Hygrophoropsidaceae</taxon>
        <taxon>Hygrophoropsis</taxon>
    </lineage>
</organism>
<protein>
    <submittedName>
        <fullName evidence="1">Uncharacterized protein</fullName>
    </submittedName>
</protein>
<reference evidence="1" key="1">
    <citation type="journal article" date="2021" name="New Phytol.">
        <title>Evolutionary innovations through gain and loss of genes in the ectomycorrhizal Boletales.</title>
        <authorList>
            <person name="Wu G."/>
            <person name="Miyauchi S."/>
            <person name="Morin E."/>
            <person name="Kuo A."/>
            <person name="Drula E."/>
            <person name="Varga T."/>
            <person name="Kohler A."/>
            <person name="Feng B."/>
            <person name="Cao Y."/>
            <person name="Lipzen A."/>
            <person name="Daum C."/>
            <person name="Hundley H."/>
            <person name="Pangilinan J."/>
            <person name="Johnson J."/>
            <person name="Barry K."/>
            <person name="LaButti K."/>
            <person name="Ng V."/>
            <person name="Ahrendt S."/>
            <person name="Min B."/>
            <person name="Choi I.G."/>
            <person name="Park H."/>
            <person name="Plett J.M."/>
            <person name="Magnuson J."/>
            <person name="Spatafora J.W."/>
            <person name="Nagy L.G."/>
            <person name="Henrissat B."/>
            <person name="Grigoriev I.V."/>
            <person name="Yang Z.L."/>
            <person name="Xu J."/>
            <person name="Martin F.M."/>
        </authorList>
    </citation>
    <scope>NUCLEOTIDE SEQUENCE</scope>
    <source>
        <strain evidence="1">ATCC 28755</strain>
    </source>
</reference>
<keyword evidence="2" id="KW-1185">Reference proteome</keyword>
<evidence type="ECO:0000313" key="2">
    <source>
        <dbReference type="Proteomes" id="UP000790377"/>
    </source>
</evidence>
<sequence length="136" mass="15330">MSIPRSTFSHLALLTGAGGLFAVLAWSRCVDPAELEHEIISLWIADSDKVDFDAPLDLHVHFGKKKWQAYVTWFGVGSKEMMKLFHDAVLRTKKLYFALLDSTFSFYMIHDANFSYECSGTENEVVTPAETHATLP</sequence>
<comment type="caution">
    <text evidence="1">The sequence shown here is derived from an EMBL/GenBank/DDBJ whole genome shotgun (WGS) entry which is preliminary data.</text>
</comment>
<dbReference type="Proteomes" id="UP000790377">
    <property type="component" value="Unassembled WGS sequence"/>
</dbReference>
<name>A0ACB7ZXQ0_9AGAM</name>
<accession>A0ACB7ZXQ0</accession>
<proteinExistence type="predicted"/>
<gene>
    <name evidence="1" type="ORF">BJ138DRAFT_1105590</name>
</gene>
<evidence type="ECO:0000313" key="1">
    <source>
        <dbReference type="EMBL" id="KAH7905919.1"/>
    </source>
</evidence>
<dbReference type="EMBL" id="MU268101">
    <property type="protein sequence ID" value="KAH7905919.1"/>
    <property type="molecule type" value="Genomic_DNA"/>
</dbReference>